<dbReference type="EMBL" id="DVNO01000014">
    <property type="protein sequence ID" value="HIU65373.1"/>
    <property type="molecule type" value="Genomic_DNA"/>
</dbReference>
<organism evidence="1 2">
    <name type="scientific">Candidatus Enterousia avicola</name>
    <dbReference type="NCBI Taxonomy" id="2840787"/>
    <lineage>
        <taxon>Bacteria</taxon>
        <taxon>Pseudomonadati</taxon>
        <taxon>Pseudomonadota</taxon>
        <taxon>Alphaproteobacteria</taxon>
        <taxon>Candidatus Enterousia</taxon>
    </lineage>
</organism>
<reference evidence="1" key="2">
    <citation type="journal article" date="2021" name="PeerJ">
        <title>Extensive microbial diversity within the chicken gut microbiome revealed by metagenomics and culture.</title>
        <authorList>
            <person name="Gilroy R."/>
            <person name="Ravi A."/>
            <person name="Getino M."/>
            <person name="Pursley I."/>
            <person name="Horton D.L."/>
            <person name="Alikhan N.F."/>
            <person name="Baker D."/>
            <person name="Gharbi K."/>
            <person name="Hall N."/>
            <person name="Watson M."/>
            <person name="Adriaenssens E.M."/>
            <person name="Foster-Nyarko E."/>
            <person name="Jarju S."/>
            <person name="Secka A."/>
            <person name="Antonio M."/>
            <person name="Oren A."/>
            <person name="Chaudhuri R.R."/>
            <person name="La Ragione R."/>
            <person name="Hildebrand F."/>
            <person name="Pallen M.J."/>
        </authorList>
    </citation>
    <scope>NUCLEOTIDE SEQUENCE</scope>
    <source>
        <strain evidence="1">CHK136-897</strain>
    </source>
</reference>
<reference evidence="1" key="1">
    <citation type="submission" date="2020-10" db="EMBL/GenBank/DDBJ databases">
        <authorList>
            <person name="Gilroy R."/>
        </authorList>
    </citation>
    <scope>NUCLEOTIDE SEQUENCE</scope>
    <source>
        <strain evidence="1">CHK136-897</strain>
    </source>
</reference>
<comment type="caution">
    <text evidence="1">The sequence shown here is derived from an EMBL/GenBank/DDBJ whole genome shotgun (WGS) entry which is preliminary data.</text>
</comment>
<protein>
    <submittedName>
        <fullName evidence="1">Uncharacterized protein</fullName>
    </submittedName>
</protein>
<sequence>MKVIKMLKYSPVTGAKYVLVEMPFKEIINSNAYFKAQNIRNAQIKKCRANNTRKK</sequence>
<evidence type="ECO:0000313" key="2">
    <source>
        <dbReference type="Proteomes" id="UP000824142"/>
    </source>
</evidence>
<name>A0A9D1MS73_9PROT</name>
<accession>A0A9D1MS73</accession>
<proteinExistence type="predicted"/>
<dbReference type="Proteomes" id="UP000824142">
    <property type="component" value="Unassembled WGS sequence"/>
</dbReference>
<dbReference type="AlphaFoldDB" id="A0A9D1MS73"/>
<gene>
    <name evidence="1" type="ORF">IAC63_01905</name>
</gene>
<evidence type="ECO:0000313" key="1">
    <source>
        <dbReference type="EMBL" id="HIU65373.1"/>
    </source>
</evidence>